<accession>A0A1S2M818</accession>
<protein>
    <submittedName>
        <fullName evidence="1">Uncharacterized protein</fullName>
    </submittedName>
</protein>
<gene>
    <name evidence="1" type="ORF">AWH56_07025</name>
</gene>
<proteinExistence type="predicted"/>
<reference evidence="1" key="1">
    <citation type="submission" date="2016-10" db="EMBL/GenBank/DDBJ databases">
        <title>Draft genome sequences of four alkaliphilic bacteria belonging to the Anaerobacillus genus.</title>
        <authorList>
            <person name="Bassil N.M."/>
            <person name="Lloyd J.R."/>
        </authorList>
    </citation>
    <scope>NUCLEOTIDE SEQUENCE [LARGE SCALE GENOMIC DNA]</scope>
    <source>
        <strain evidence="1">NB2006</strain>
    </source>
</reference>
<dbReference type="EMBL" id="LQXD01000064">
    <property type="protein sequence ID" value="OIJ20888.1"/>
    <property type="molecule type" value="Genomic_DNA"/>
</dbReference>
<comment type="caution">
    <text evidence="1">The sequence shown here is derived from an EMBL/GenBank/DDBJ whole genome shotgun (WGS) entry which is preliminary data.</text>
</comment>
<dbReference type="AlphaFoldDB" id="A0A1S2M818"/>
<organism evidence="1">
    <name type="scientific">Anaerobacillus isosaccharinicus</name>
    <dbReference type="NCBI Taxonomy" id="1532552"/>
    <lineage>
        <taxon>Bacteria</taxon>
        <taxon>Bacillati</taxon>
        <taxon>Bacillota</taxon>
        <taxon>Bacilli</taxon>
        <taxon>Bacillales</taxon>
        <taxon>Bacillaceae</taxon>
        <taxon>Anaerobacillus</taxon>
    </lineage>
</organism>
<sequence length="59" mass="6692">MEAQSQVVSFVIRVHTALNESQEQENQVRIKVKHVQTDEEAAYANLEEAFSYIKGVIGE</sequence>
<name>A0A1S2M818_9BACI</name>
<evidence type="ECO:0000313" key="1">
    <source>
        <dbReference type="EMBL" id="OIJ20888.1"/>
    </source>
</evidence>